<evidence type="ECO:0000256" key="1">
    <source>
        <dbReference type="SAM" id="Phobius"/>
    </source>
</evidence>
<proteinExistence type="predicted"/>
<feature type="transmembrane region" description="Helical" evidence="1">
    <location>
        <begin position="138"/>
        <end position="158"/>
    </location>
</feature>
<keyword evidence="1" id="KW-0472">Membrane</keyword>
<feature type="transmembrane region" description="Helical" evidence="1">
    <location>
        <begin position="34"/>
        <end position="57"/>
    </location>
</feature>
<keyword evidence="1" id="KW-0812">Transmembrane</keyword>
<name>A0A6J6TNE1_9ZZZZ</name>
<reference evidence="2" key="1">
    <citation type="submission" date="2020-05" db="EMBL/GenBank/DDBJ databases">
        <authorList>
            <person name="Chiriac C."/>
            <person name="Salcher M."/>
            <person name="Ghai R."/>
            <person name="Kavagutti S V."/>
        </authorList>
    </citation>
    <scope>NUCLEOTIDE SEQUENCE</scope>
</reference>
<keyword evidence="1" id="KW-1133">Transmembrane helix</keyword>
<evidence type="ECO:0000313" key="2">
    <source>
        <dbReference type="EMBL" id="CAB4748941.1"/>
    </source>
</evidence>
<gene>
    <name evidence="2" type="ORF">UFOPK2786_01185</name>
</gene>
<feature type="transmembrane region" description="Helical" evidence="1">
    <location>
        <begin position="105"/>
        <end position="131"/>
    </location>
</feature>
<dbReference type="AlphaFoldDB" id="A0A6J6TNE1"/>
<dbReference type="EMBL" id="CAEZYW010000188">
    <property type="protein sequence ID" value="CAB4748941.1"/>
    <property type="molecule type" value="Genomic_DNA"/>
</dbReference>
<feature type="transmembrane region" description="Helical" evidence="1">
    <location>
        <begin position="69"/>
        <end position="93"/>
    </location>
</feature>
<sequence>MPNLSAASWTLAASTSLATVLVLLAGSDLPPPVGFIWVTTGAVAVGALVLAFVPPVTGLRHSIGAVRTLLTASGIGAGVGAACAVLLVLVGPGEPTINSPDAGQAATFVVVVAVVGAVSAAAISTTAIVSAAMPRPQLAILVAAAPGAAVSLLALTAVGTRLVA</sequence>
<organism evidence="2">
    <name type="scientific">freshwater metagenome</name>
    <dbReference type="NCBI Taxonomy" id="449393"/>
    <lineage>
        <taxon>unclassified sequences</taxon>
        <taxon>metagenomes</taxon>
        <taxon>ecological metagenomes</taxon>
    </lineage>
</organism>
<protein>
    <submittedName>
        <fullName evidence="2">Unannotated protein</fullName>
    </submittedName>
</protein>
<accession>A0A6J6TNE1</accession>